<dbReference type="Pfam" id="PF21089">
    <property type="entry name" value="PKS_DH_N"/>
    <property type="match status" value="1"/>
</dbReference>
<dbReference type="EC" id="2.3.1.85" evidence="1"/>
<dbReference type="Pfam" id="PF02801">
    <property type="entry name" value="Ketoacyl-synt_C"/>
    <property type="match status" value="1"/>
</dbReference>
<evidence type="ECO:0000256" key="2">
    <source>
        <dbReference type="ARBA" id="ARBA00018769"/>
    </source>
</evidence>
<evidence type="ECO:0000256" key="5">
    <source>
        <dbReference type="ARBA" id="ARBA00022553"/>
    </source>
</evidence>
<evidence type="ECO:0000259" key="17">
    <source>
        <dbReference type="PROSITE" id="PS52004"/>
    </source>
</evidence>
<evidence type="ECO:0000256" key="14">
    <source>
        <dbReference type="ARBA" id="ARBA00023268"/>
    </source>
</evidence>
<dbReference type="InterPro" id="IPR013968">
    <property type="entry name" value="PKS_KR"/>
</dbReference>
<keyword evidence="7" id="KW-0378">Hydrolase</keyword>
<keyword evidence="5" id="KW-0597">Phosphoprotein</keyword>
<dbReference type="CDD" id="cd05195">
    <property type="entry name" value="enoyl_red"/>
    <property type="match status" value="1"/>
</dbReference>
<dbReference type="InterPro" id="IPR014031">
    <property type="entry name" value="Ketoacyl_synth_C"/>
</dbReference>
<evidence type="ECO:0000256" key="12">
    <source>
        <dbReference type="ARBA" id="ARBA00023098"/>
    </source>
</evidence>
<dbReference type="SMART" id="SM00829">
    <property type="entry name" value="PKS_ER"/>
    <property type="match status" value="1"/>
</dbReference>
<feature type="domain" description="Ketosynthase family 3 (KS3)" evidence="17">
    <location>
        <begin position="849"/>
        <end position="1245"/>
    </location>
</feature>
<dbReference type="Gene3D" id="3.40.50.720">
    <property type="entry name" value="NAD(P)-binding Rossmann-like Domain"/>
    <property type="match status" value="1"/>
</dbReference>
<keyword evidence="8" id="KW-0276">Fatty acid metabolism</keyword>
<keyword evidence="14" id="KW-0511">Multifunctional enzyme</keyword>
<dbReference type="SMART" id="SM00827">
    <property type="entry name" value="PKS_AT"/>
    <property type="match status" value="1"/>
</dbReference>
<evidence type="ECO:0000256" key="13">
    <source>
        <dbReference type="ARBA" id="ARBA00023160"/>
    </source>
</evidence>
<dbReference type="InterPro" id="IPR036291">
    <property type="entry name" value="NAD(P)-bd_dom_sf"/>
</dbReference>
<dbReference type="InterPro" id="IPR032821">
    <property type="entry name" value="PKS_assoc"/>
</dbReference>
<dbReference type="PANTHER" id="PTHR43775:SF7">
    <property type="entry name" value="FATTY ACID SYNTHASE"/>
    <property type="match status" value="1"/>
</dbReference>
<reference evidence="19" key="1">
    <citation type="submission" date="2022-11" db="EMBL/GenBank/DDBJ databases">
        <title>Centuries of genome instability and evolution in soft-shell clam transmissible cancer (bioRxiv).</title>
        <authorList>
            <person name="Hart S.F.M."/>
            <person name="Yonemitsu M.A."/>
            <person name="Giersch R.M."/>
            <person name="Beal B.F."/>
            <person name="Arriagada G."/>
            <person name="Davis B.W."/>
            <person name="Ostrander E.A."/>
            <person name="Goff S.P."/>
            <person name="Metzger M.J."/>
        </authorList>
    </citation>
    <scope>NUCLEOTIDE SEQUENCE</scope>
    <source>
        <strain evidence="19">MELC-2E11</strain>
        <tissue evidence="19">Siphon/mantle</tissue>
    </source>
</reference>
<evidence type="ECO:0000313" key="20">
    <source>
        <dbReference type="Proteomes" id="UP001164746"/>
    </source>
</evidence>
<evidence type="ECO:0000259" key="18">
    <source>
        <dbReference type="PROSITE" id="PS52019"/>
    </source>
</evidence>
<evidence type="ECO:0000256" key="9">
    <source>
        <dbReference type="ARBA" id="ARBA00022857"/>
    </source>
</evidence>
<dbReference type="InterPro" id="IPR020843">
    <property type="entry name" value="ER"/>
</dbReference>
<keyword evidence="20" id="KW-1185">Reference proteome</keyword>
<keyword evidence="12" id="KW-0443">Lipid metabolism</keyword>
<dbReference type="Pfam" id="PF00698">
    <property type="entry name" value="Acyl_transf_1"/>
    <property type="match status" value="1"/>
</dbReference>
<dbReference type="InterPro" id="IPR036736">
    <property type="entry name" value="ACP-like_sf"/>
</dbReference>
<dbReference type="PROSITE" id="PS00606">
    <property type="entry name" value="KS3_1"/>
    <property type="match status" value="1"/>
</dbReference>
<dbReference type="Gene3D" id="3.40.47.10">
    <property type="match status" value="1"/>
</dbReference>
<dbReference type="Pfam" id="PF08659">
    <property type="entry name" value="KR"/>
    <property type="match status" value="1"/>
</dbReference>
<dbReference type="InterPro" id="IPR049391">
    <property type="entry name" value="FAS_pseudo-KR"/>
</dbReference>
<evidence type="ECO:0000256" key="15">
    <source>
        <dbReference type="ARBA" id="ARBA00044883"/>
    </source>
</evidence>
<evidence type="ECO:0000256" key="6">
    <source>
        <dbReference type="ARBA" id="ARBA00022679"/>
    </source>
</evidence>
<dbReference type="InterPro" id="IPR016039">
    <property type="entry name" value="Thiolase-like"/>
</dbReference>
<evidence type="ECO:0000256" key="16">
    <source>
        <dbReference type="PROSITE-ProRule" id="PRU01363"/>
    </source>
</evidence>
<dbReference type="Pfam" id="PF16197">
    <property type="entry name" value="KAsynt_C_assoc"/>
    <property type="match status" value="1"/>
</dbReference>
<feature type="domain" description="PKS/mFAS DH" evidence="18">
    <location>
        <begin position="1629"/>
        <end position="1899"/>
    </location>
</feature>
<comment type="catalytic activity">
    <reaction evidence="15">
        <text>acetyl-CoA + n malonyl-CoA + 2n NADPH + 2n H(+) = a long-chain fatty acid + (n+1) CoA + n CO2 + 2n NADP(+).</text>
        <dbReference type="EC" id="2.3.1.85"/>
    </reaction>
</comment>
<evidence type="ECO:0000256" key="3">
    <source>
        <dbReference type="ARBA" id="ARBA00022450"/>
    </source>
</evidence>
<dbReference type="InterPro" id="IPR014043">
    <property type="entry name" value="Acyl_transferase_dom"/>
</dbReference>
<dbReference type="InterPro" id="IPR057326">
    <property type="entry name" value="KR_dom"/>
</dbReference>
<dbReference type="SUPFAM" id="SSF52151">
    <property type="entry name" value="FabD/lysophospholipase-like"/>
    <property type="match status" value="1"/>
</dbReference>
<keyword evidence="11" id="KW-0520">NAD</keyword>
<evidence type="ECO:0000256" key="7">
    <source>
        <dbReference type="ARBA" id="ARBA00022801"/>
    </source>
</evidence>
<evidence type="ECO:0000256" key="1">
    <source>
        <dbReference type="ARBA" id="ARBA00012873"/>
    </source>
</evidence>
<keyword evidence="10" id="KW-0560">Oxidoreductase</keyword>
<dbReference type="InterPro" id="IPR050091">
    <property type="entry name" value="PKS_NRPS_Biosynth_Enz"/>
</dbReference>
<dbReference type="InterPro" id="IPR042104">
    <property type="entry name" value="PKS_dehydratase_sf"/>
</dbReference>
<dbReference type="SMART" id="SM00822">
    <property type="entry name" value="PKS_KR"/>
    <property type="match status" value="1"/>
</dbReference>
<dbReference type="InterPro" id="IPR049552">
    <property type="entry name" value="PKS_DH_N"/>
</dbReference>
<dbReference type="EMBL" id="CP111028">
    <property type="protein sequence ID" value="WAR31556.1"/>
    <property type="molecule type" value="Genomic_DNA"/>
</dbReference>
<dbReference type="InterPro" id="IPR001227">
    <property type="entry name" value="Ac_transferase_dom_sf"/>
</dbReference>
<organism evidence="19 20">
    <name type="scientific">Mya arenaria</name>
    <name type="common">Soft-shell clam</name>
    <dbReference type="NCBI Taxonomy" id="6604"/>
    <lineage>
        <taxon>Eukaryota</taxon>
        <taxon>Metazoa</taxon>
        <taxon>Spiralia</taxon>
        <taxon>Lophotrochozoa</taxon>
        <taxon>Mollusca</taxon>
        <taxon>Bivalvia</taxon>
        <taxon>Autobranchia</taxon>
        <taxon>Heteroconchia</taxon>
        <taxon>Euheterodonta</taxon>
        <taxon>Imparidentia</taxon>
        <taxon>Neoheterodontei</taxon>
        <taxon>Myida</taxon>
        <taxon>Myoidea</taxon>
        <taxon>Myidae</taxon>
        <taxon>Mya</taxon>
    </lineage>
</organism>
<evidence type="ECO:0000256" key="4">
    <source>
        <dbReference type="ARBA" id="ARBA00022516"/>
    </source>
</evidence>
<keyword evidence="13" id="KW-0275">Fatty acid biosynthesis</keyword>
<dbReference type="Gene3D" id="3.90.180.10">
    <property type="entry name" value="Medium-chain alcohol dehydrogenases, catalytic domain"/>
    <property type="match status" value="1"/>
</dbReference>
<dbReference type="Pfam" id="PF21149">
    <property type="entry name" value="FAS_pseudo-KR"/>
    <property type="match status" value="1"/>
</dbReference>
<evidence type="ECO:0000256" key="10">
    <source>
        <dbReference type="ARBA" id="ARBA00023002"/>
    </source>
</evidence>
<feature type="active site" description="Proton acceptor; for dehydratase activity" evidence="16">
    <location>
        <position position="1668"/>
    </location>
</feature>
<evidence type="ECO:0000313" key="19">
    <source>
        <dbReference type="EMBL" id="WAR31556.1"/>
    </source>
</evidence>
<dbReference type="SUPFAM" id="SSF53901">
    <property type="entry name" value="Thiolase-like"/>
    <property type="match status" value="1"/>
</dbReference>
<dbReference type="CDD" id="cd00833">
    <property type="entry name" value="PKS"/>
    <property type="match status" value="1"/>
</dbReference>
<feature type="region of interest" description="C-terminal hotdog fold" evidence="16">
    <location>
        <begin position="1766"/>
        <end position="1899"/>
    </location>
</feature>
<accession>A0ABY7GJH9</accession>
<dbReference type="PANTHER" id="PTHR43775">
    <property type="entry name" value="FATTY ACID SYNTHASE"/>
    <property type="match status" value="1"/>
</dbReference>
<evidence type="ECO:0000256" key="11">
    <source>
        <dbReference type="ARBA" id="ARBA00023027"/>
    </source>
</evidence>
<dbReference type="InterPro" id="IPR020841">
    <property type="entry name" value="PKS_Beta-ketoAc_synthase_dom"/>
</dbReference>
<dbReference type="InterPro" id="IPR049900">
    <property type="entry name" value="PKS_mFAS_DH"/>
</dbReference>
<dbReference type="PROSITE" id="PS52019">
    <property type="entry name" value="PKS_MFAS_DH"/>
    <property type="match status" value="1"/>
</dbReference>
<dbReference type="InterPro" id="IPR018201">
    <property type="entry name" value="Ketoacyl_synth_AS"/>
</dbReference>
<dbReference type="Gene3D" id="1.10.1200.10">
    <property type="entry name" value="ACP-like"/>
    <property type="match status" value="1"/>
</dbReference>
<dbReference type="SUPFAM" id="SSF51735">
    <property type="entry name" value="NAD(P)-binding Rossmann-fold domains"/>
    <property type="match status" value="2"/>
</dbReference>
<proteinExistence type="predicted"/>
<dbReference type="Proteomes" id="UP001164746">
    <property type="component" value="Chromosome 17"/>
</dbReference>
<dbReference type="Gene3D" id="1.10.287.1960">
    <property type="match status" value="1"/>
</dbReference>
<feature type="active site" description="Proton donor; for dehydratase activity" evidence="16">
    <location>
        <position position="1815"/>
    </location>
</feature>
<keyword evidence="9" id="KW-0521">NADP</keyword>
<keyword evidence="6" id="KW-0808">Transferase</keyword>
<feature type="region of interest" description="N-terminal hotdog fold" evidence="16">
    <location>
        <begin position="1629"/>
        <end position="1756"/>
    </location>
</feature>
<protein>
    <recommendedName>
        <fullName evidence="2">Fatty acid synthase</fullName>
        <ecNumber evidence="1">2.3.1.85</ecNumber>
    </recommendedName>
</protein>
<dbReference type="Pfam" id="PF13602">
    <property type="entry name" value="ADH_zinc_N_2"/>
    <property type="match status" value="1"/>
</dbReference>
<dbReference type="Gene3D" id="3.40.366.10">
    <property type="entry name" value="Malonyl-Coenzyme A Acyl Carrier Protein, domain 2"/>
    <property type="match status" value="1"/>
</dbReference>
<dbReference type="InterPro" id="IPR016035">
    <property type="entry name" value="Acyl_Trfase/lysoPLipase"/>
</dbReference>
<name>A0ABY7GJH9_MYAAR</name>
<dbReference type="InterPro" id="IPR014030">
    <property type="entry name" value="Ketoacyl_synth_N"/>
</dbReference>
<keyword evidence="3" id="KW-0596">Phosphopantetheine</keyword>
<sequence length="2776" mass="306080">MCIKRKDKQTVNKLLAGGTNIVSRGCCDDENYCNKRLCGIQSSGFYINCKTILGGFYINCQSIPGGFYINCKTIPGGFYINCQSIPGGFYINCKTILGGFYINCKSIPGGFYINCQSIPGGFYINCQSIPGGFYIICKSIPGGFYINCKTILGGFYINCKTIPGGFYINCQSIPGGFYINCKTIPGGFYINCKTIPGGFYINCQSIPGGFYINCKTILGGFYINCQSIPGGFYINCKTIPGGFYINCQSIPGGFYINCQSILGGFYIICKSIPGGFYINCKTILGGFYINCQSIPGGFYINCKTIPGGFYINCQSIPGGFYINCKTILGGFYINCQSIPGGFYINYKTIPGGFYINCQSIPGGFYINCQSIPGGFYIICKSIPGGFYINCKTILGGFYINCKTIPGGFYINCQSIPGGFYINCKTIPGGFYINCKTIPGGFYINCQSIPGGFYINCKTILGGFYINCQSIPGGFYINCKTIPGGFYINCQSIPGGFYINCQSILGGFYINCQSIPRGFYINFKTIPSGFYIICKSIPGGFYINCQSIPGGFYIVCKSIPGGFYINCKTIPGGFYINCKTIPGGFYINCQSIPGGFYINCKTIPGGFYINCKTIPGGFYINCQSIPGGFYINCKTIVGGFYINCQSIPGGFYINCQSIPGGFYINCQSIPGGFYINCQSILASMNQSQCYVCDSAHSHHGLCTTVGTCDFNQTKTQDVTDMRSSLWQCALRVLKLSNINCHDSTIKNTPKNVIISDVGELFFCDSSGPHVLHTRHHFQLPPNHPDNSNIATPTVDCPVADRNSILMPFAFPVTQAQTPKERNVLRSASTSASDPLGIGHLLLTMTEGNGEDEVVISGISCRLPGCDNILEFKEKLFDGVDLVTTENQRFDTEFYGIPCFGQLNDVSRFDASFFNIRPAQADKMDPALRMLLEVTYEAVVDSGSRTGVFVGSCPSAAHTAWTKQADEISGFEMTGCHSSMLSNEVSHTFGLQGPSITLSTACSSSLVAIDSAVRSIRSNQCDSAIVAAAKIILNPLESLQYLKLGMLSPNGRCLSFDEKADGYCRSEGVVAILLQRKGYAQRNYATVLGSKVMNNGQPDKAILSPSKERLVHLIRDVYKEVNINVSEIAYVEAHGTGTQAGDKAEIEAICDVLCEGRSDQLVVGSVKSNIGHTEEVSGLVGVLKVVLAMEGNVLPGNIHFTNLNKKIEGLVNGTIQVVKDNMPWKGGLVGINSFGFGGTNAHVILHKDRRVSQNMTGVSPNMLHNKRLLITNGRTENGVRESLTLLNNYNYEQFCSATLFGRKSNYRGMAIGPNLDSIEVKPVKSRKNDVWLIFTGMGCQWNGMGKQLVSIDMVFESLKTSDEILKKEGFSLIETLTDENTAIDTPTKSFVCILAIQIALYSLIRDLGIEVSGYIGHSVGLSVEETLSRCPDGVTVACHNASDSVTVSGKKSTVQEFVGDMKSKNIFAKEVDCSGIAFHSTLISGVKHAFMEMLIKIIPEPKRVSGKWITTSVPCNERPDILSCSPTFLVDNILNPVLFYEAVATIPDDALVVEVAPHALLQSLLKRSLKNKNYVFGFMKKDCLKNEENIHKTIGSLWINGVDFKTNTRIANSHQKYPQNVFLAPLVKWDHRECYQVPTGKEFFGGSAANVFEHNLDFSIHGDYAILKDHVINGHCIFPAAGVIYLAWKAYASFSGRSIWDTAVVLKNVSFERTVFLSDDHSVERISTTLMTGQKKFEMNNDGGLIAFGEIHLADKPTSVWNSEQKTEFVLRKVDIYQEIKLMGYDYGPDFRGIVKSDINVQQVMLEWKGNWISFLDLLSQMMIFQENSRALKIPRMLSFLEISPQDTRLKSKQSDIVSAQVDVAAKTIQSRGVVLGNTQFATINRRKEVQTPTLMSYSFRPYIDAERETDNLKDVLNDMLSIVCENTPIKLRVLTHCANKASEYLRDGMIYQLRHSASFEQEMPNRGSFVNTSGKESTFERVQTQTDLYELIVKETTEKTLFSNIDDLLSNLNTNGFLLFLLTPSISTTDNQSVADILNSKCDVSGSAQGKIVALRKCPEYSFVFLLRKSCLKINTEEKIIEIPAKGFEWVYQLQNVLKTRQERDEETIWLYSEDVSSGIVGLVNSLRQEPSGERIRCVFLASKTQSPSAERFIKDRKDLDLVFNIYNDGKWGTFSGLLLEVDAIPKSAQTKNNLLGMEFSGIDCNGQKIMGVTRKQGIATRIETSEHWWWCVPDQWSLEEAATVPVAYATAYYAFVLRGNMKHGEHVLIHSGSGALGQAAIAVALSYDCSIYTTVGGEEKAGFLLEKFQSLKRKNIFSSRNKDFEQKIMAATDGHGVDKVLNSLTGDLKEASLRVLAPDGCFLEVGKSDLISNKPLGQSVFLKNASFLGIHLDFLHEKGGVVCEQLHKLVQTGIEQGVVRPLDRHVFPVTQAEEAFRLMTSGKHRGKILLKMKDDIGILDKIPFQARVYFDPMKSYIVTGGLGGMGLELADWISIRGARHLVLTSRSGVRTGYQKRKLQQMEVRGTKVVIAANDVLKLAEAEHLIAKLTVPLGGVFHLALVLKDGLFLDQTPEFFKQVCDPKVEGAKNLDIVTRRSSTGVNHFVVFSTLMSKVGYEGLSNYSFANSAMERIIEYRRRDNLSGLAIQYGFVGDVGVSHQRLKGQTKEIAGTTSQTIASCLEVLDQLLLQQEPVVSSFVLAEKADAGTYPTNIFSKRIFDILGLQKDQLTSTQTLENLGLDSFSALEVKQLIERKRRKIISTQRVRDLTVADILAMDE</sequence>
<dbReference type="SMART" id="SM00825">
    <property type="entry name" value="PKS_KS"/>
    <property type="match status" value="1"/>
</dbReference>
<dbReference type="Gene3D" id="3.30.70.250">
    <property type="entry name" value="Malonyl-CoA ACP transacylase, ACP-binding"/>
    <property type="match status" value="1"/>
</dbReference>
<dbReference type="Gene3D" id="3.10.129.110">
    <property type="entry name" value="Polyketide synthase dehydratase"/>
    <property type="match status" value="1"/>
</dbReference>
<gene>
    <name evidence="19" type="ORF">MAR_034098</name>
</gene>
<dbReference type="Pfam" id="PF00109">
    <property type="entry name" value="ketoacyl-synt"/>
    <property type="match status" value="1"/>
</dbReference>
<dbReference type="PROSITE" id="PS52004">
    <property type="entry name" value="KS3_2"/>
    <property type="match status" value="1"/>
</dbReference>
<keyword evidence="4" id="KW-0444">Lipid biosynthesis</keyword>
<evidence type="ECO:0000256" key="8">
    <source>
        <dbReference type="ARBA" id="ARBA00022832"/>
    </source>
</evidence>